<proteinExistence type="predicted"/>
<dbReference type="SUPFAM" id="SSF46689">
    <property type="entry name" value="Homeodomain-like"/>
    <property type="match status" value="1"/>
</dbReference>
<feature type="domain" description="HTH tetR-type" evidence="3">
    <location>
        <begin position="9"/>
        <end position="69"/>
    </location>
</feature>
<dbReference type="Proteomes" id="UP000321717">
    <property type="component" value="Unassembled WGS sequence"/>
</dbReference>
<dbReference type="SUPFAM" id="SSF48498">
    <property type="entry name" value="Tetracyclin repressor-like, C-terminal domain"/>
    <property type="match status" value="1"/>
</dbReference>
<keyword evidence="5" id="KW-1185">Reference proteome</keyword>
<dbReference type="Gene3D" id="1.10.357.10">
    <property type="entry name" value="Tetracycline Repressor, domain 2"/>
    <property type="match status" value="1"/>
</dbReference>
<dbReference type="Gene3D" id="1.10.10.60">
    <property type="entry name" value="Homeodomain-like"/>
    <property type="match status" value="1"/>
</dbReference>
<dbReference type="GO" id="GO:0003700">
    <property type="term" value="F:DNA-binding transcription factor activity"/>
    <property type="evidence" value="ECO:0007669"/>
    <property type="project" value="TreeGrafter"/>
</dbReference>
<comment type="caution">
    <text evidence="4">The sequence shown here is derived from an EMBL/GenBank/DDBJ whole genome shotgun (WGS) entry which is preliminary data.</text>
</comment>
<keyword evidence="1 2" id="KW-0238">DNA-binding</keyword>
<dbReference type="PANTHER" id="PTHR30055:SF181">
    <property type="entry name" value="BLR6905 PROTEIN"/>
    <property type="match status" value="1"/>
</dbReference>
<reference evidence="4 5" key="1">
    <citation type="submission" date="2019-07" db="EMBL/GenBank/DDBJ databases">
        <title>Whole genome shotgun sequence of Rhizobium naphthalenivorans NBRC 107585.</title>
        <authorList>
            <person name="Hosoyama A."/>
            <person name="Uohara A."/>
            <person name="Ohji S."/>
            <person name="Ichikawa N."/>
        </authorList>
    </citation>
    <scope>NUCLEOTIDE SEQUENCE [LARGE SCALE GENOMIC DNA]</scope>
    <source>
        <strain evidence="4 5">NBRC 107585</strain>
    </source>
</reference>
<evidence type="ECO:0000256" key="1">
    <source>
        <dbReference type="ARBA" id="ARBA00023125"/>
    </source>
</evidence>
<organism evidence="4 5">
    <name type="scientific">Ciceribacter naphthalenivorans</name>
    <dbReference type="NCBI Taxonomy" id="1118451"/>
    <lineage>
        <taxon>Bacteria</taxon>
        <taxon>Pseudomonadati</taxon>
        <taxon>Pseudomonadota</taxon>
        <taxon>Alphaproteobacteria</taxon>
        <taxon>Hyphomicrobiales</taxon>
        <taxon>Rhizobiaceae</taxon>
        <taxon>Ciceribacter</taxon>
    </lineage>
</organism>
<evidence type="ECO:0000313" key="5">
    <source>
        <dbReference type="Proteomes" id="UP000321717"/>
    </source>
</evidence>
<dbReference type="AlphaFoldDB" id="A0A512HEU0"/>
<evidence type="ECO:0000259" key="3">
    <source>
        <dbReference type="PROSITE" id="PS50977"/>
    </source>
</evidence>
<dbReference type="EMBL" id="BJZP01000003">
    <property type="protein sequence ID" value="GEO83972.1"/>
    <property type="molecule type" value="Genomic_DNA"/>
</dbReference>
<evidence type="ECO:0000256" key="2">
    <source>
        <dbReference type="PROSITE-ProRule" id="PRU00335"/>
    </source>
</evidence>
<name>A0A512HEU0_9HYPH</name>
<sequence>MARALSGAAATRRSLISAALELFGNHGYEAVSTRQIADHAAANIGSIAYHFGGKPGLRNACIGYVIDVVLESLGPALTQSLPANLTPDEALDMLDGMIATMMRIGASRPDADLLTTFMNREMVMPGEVDSVLYERLAKPIHERSCQLFAIAVGRPGAEDELALTVFSLFGQSVFFRICKSVLVEHMGWRCFGLDEMQAAIAVFSDNLRAIVIWHRGRNGA</sequence>
<evidence type="ECO:0000313" key="4">
    <source>
        <dbReference type="EMBL" id="GEO83972.1"/>
    </source>
</evidence>
<accession>A0A512HEU0</accession>
<dbReference type="RefSeq" id="WP_170253354.1">
    <property type="nucleotide sequence ID" value="NZ_BJZP01000003.1"/>
</dbReference>
<gene>
    <name evidence="4" type="ORF">RNA01_09040</name>
</gene>
<dbReference type="InterPro" id="IPR015292">
    <property type="entry name" value="Tscrpt_reg_YbiH_C"/>
</dbReference>
<dbReference type="InterPro" id="IPR036271">
    <property type="entry name" value="Tet_transcr_reg_TetR-rel_C_sf"/>
</dbReference>
<dbReference type="InterPro" id="IPR009057">
    <property type="entry name" value="Homeodomain-like_sf"/>
</dbReference>
<feature type="DNA-binding region" description="H-T-H motif" evidence="2">
    <location>
        <begin position="32"/>
        <end position="51"/>
    </location>
</feature>
<dbReference type="Pfam" id="PF09209">
    <property type="entry name" value="CecR_C"/>
    <property type="match status" value="1"/>
</dbReference>
<dbReference type="Pfam" id="PF00440">
    <property type="entry name" value="TetR_N"/>
    <property type="match status" value="1"/>
</dbReference>
<dbReference type="InterPro" id="IPR001647">
    <property type="entry name" value="HTH_TetR"/>
</dbReference>
<protein>
    <submittedName>
        <fullName evidence="4">TetR family transcriptional regulator</fullName>
    </submittedName>
</protein>
<dbReference type="PRINTS" id="PR00455">
    <property type="entry name" value="HTHTETR"/>
</dbReference>
<dbReference type="InterPro" id="IPR050109">
    <property type="entry name" value="HTH-type_TetR-like_transc_reg"/>
</dbReference>
<dbReference type="PROSITE" id="PS50977">
    <property type="entry name" value="HTH_TETR_2"/>
    <property type="match status" value="1"/>
</dbReference>
<dbReference type="PANTHER" id="PTHR30055">
    <property type="entry name" value="HTH-TYPE TRANSCRIPTIONAL REGULATOR RUTR"/>
    <property type="match status" value="1"/>
</dbReference>
<dbReference type="GO" id="GO:0000976">
    <property type="term" value="F:transcription cis-regulatory region binding"/>
    <property type="evidence" value="ECO:0007669"/>
    <property type="project" value="TreeGrafter"/>
</dbReference>